<dbReference type="Pfam" id="PF01497">
    <property type="entry name" value="Peripla_BP_2"/>
    <property type="match status" value="1"/>
</dbReference>
<evidence type="ECO:0000313" key="4">
    <source>
        <dbReference type="EMBL" id="SHE92159.1"/>
    </source>
</evidence>
<dbReference type="PANTHER" id="PTHR30535:SF34">
    <property type="entry name" value="MOLYBDATE-BINDING PROTEIN MOLA"/>
    <property type="match status" value="1"/>
</dbReference>
<dbReference type="InterPro" id="IPR050902">
    <property type="entry name" value="ABC_Transporter_SBP"/>
</dbReference>
<accession>A0A1M4XF72</accession>
<name>A0A1M4XF72_9FIRM</name>
<reference evidence="5" key="1">
    <citation type="submission" date="2016-11" db="EMBL/GenBank/DDBJ databases">
        <authorList>
            <person name="Varghese N."/>
            <person name="Submissions S."/>
        </authorList>
    </citation>
    <scope>NUCLEOTIDE SEQUENCE [LARGE SCALE GENOMIC DNA]</scope>
    <source>
        <strain evidence="5">DSM 18095</strain>
    </source>
</reference>
<keyword evidence="2" id="KW-0732">Signal</keyword>
<dbReference type="GeneID" id="90995411"/>
<dbReference type="RefSeq" id="WP_072976292.1">
    <property type="nucleotide sequence ID" value="NZ_FQTY01000011.1"/>
</dbReference>
<dbReference type="Proteomes" id="UP000184114">
    <property type="component" value="Unassembled WGS sequence"/>
</dbReference>
<feature type="signal peptide" evidence="2">
    <location>
        <begin position="1"/>
        <end position="18"/>
    </location>
</feature>
<feature type="domain" description="Fe/B12 periplasmic-binding" evidence="3">
    <location>
        <begin position="77"/>
        <end position="355"/>
    </location>
</feature>
<dbReference type="Gene3D" id="3.40.50.1980">
    <property type="entry name" value="Nitrogenase molybdenum iron protein domain"/>
    <property type="match status" value="2"/>
</dbReference>
<evidence type="ECO:0000256" key="2">
    <source>
        <dbReference type="SAM" id="SignalP"/>
    </source>
</evidence>
<dbReference type="PROSITE" id="PS50983">
    <property type="entry name" value="FE_B12_PBP"/>
    <property type="match status" value="1"/>
</dbReference>
<dbReference type="GO" id="GO:0071281">
    <property type="term" value="P:cellular response to iron ion"/>
    <property type="evidence" value="ECO:0007669"/>
    <property type="project" value="TreeGrafter"/>
</dbReference>
<dbReference type="SUPFAM" id="SSF53807">
    <property type="entry name" value="Helical backbone' metal receptor"/>
    <property type="match status" value="1"/>
</dbReference>
<evidence type="ECO:0000256" key="1">
    <source>
        <dbReference type="ARBA" id="ARBA00008814"/>
    </source>
</evidence>
<dbReference type="AlphaFoldDB" id="A0A1M4XF72"/>
<proteinExistence type="inferred from homology"/>
<evidence type="ECO:0000313" key="5">
    <source>
        <dbReference type="Proteomes" id="UP000184114"/>
    </source>
</evidence>
<protein>
    <submittedName>
        <fullName evidence="4">Iron complex transport system substrate-binding protein</fullName>
    </submittedName>
</protein>
<gene>
    <name evidence="4" type="ORF">SAMN02745784_02226</name>
</gene>
<organism evidence="4 5">
    <name type="scientific">Tissierella praeacuta DSM 18095</name>
    <dbReference type="NCBI Taxonomy" id="1123404"/>
    <lineage>
        <taxon>Bacteria</taxon>
        <taxon>Bacillati</taxon>
        <taxon>Bacillota</taxon>
        <taxon>Tissierellia</taxon>
        <taxon>Tissierellales</taxon>
        <taxon>Tissierellaceae</taxon>
        <taxon>Tissierella</taxon>
    </lineage>
</organism>
<dbReference type="STRING" id="1123404.SAMN02745784_02226"/>
<sequence length="391" mass="45283">MKKISILLSLILIMNVFTGCSLKNNNENSQKEVEKAQELEQREKVNTGKENPDNRMRKIRDLTGQEWEIPTADKINKVMIISPPLLSYYTLLVKDVDKLVAVNPLAYTVSGKDFLDVMLPEREHIETGFIKGFNSNTEEVLKINPDIILVYGDFQKKGLEDIDIPVIDFFQNTFDNREWSVNAYNLMKEIFDFKGETDLDEEWEKAEKIVAEALKKVPEDEKKFALIIHQNNGEELVMLSTNSFHADFLEKSGVLNVAYKNDDKATMHQKIAMQQSLLSMEDIYSWDPDIVYDYQGRDADYYLQGKIKGQDWRETSAVKNGKVYDFPQGAYNWGAAGLEGPLTIVWMTMKNYPDTIEETFFKQYMKDYYKKMFGVEIDDSLQELILDPIKK</sequence>
<dbReference type="PANTHER" id="PTHR30535">
    <property type="entry name" value="VITAMIN B12-BINDING PROTEIN"/>
    <property type="match status" value="1"/>
</dbReference>
<dbReference type="InterPro" id="IPR002491">
    <property type="entry name" value="ABC_transptr_periplasmic_BD"/>
</dbReference>
<dbReference type="EMBL" id="FQTY01000011">
    <property type="protein sequence ID" value="SHE92159.1"/>
    <property type="molecule type" value="Genomic_DNA"/>
</dbReference>
<comment type="similarity">
    <text evidence="1">Belongs to the bacterial solute-binding protein 8 family.</text>
</comment>
<feature type="chain" id="PRO_5039374933" evidence="2">
    <location>
        <begin position="19"/>
        <end position="391"/>
    </location>
</feature>
<evidence type="ECO:0000259" key="3">
    <source>
        <dbReference type="PROSITE" id="PS50983"/>
    </source>
</evidence>
<dbReference type="PROSITE" id="PS51257">
    <property type="entry name" value="PROKAR_LIPOPROTEIN"/>
    <property type="match status" value="1"/>
</dbReference>
<keyword evidence="5" id="KW-1185">Reference proteome</keyword>
<dbReference type="Gene3D" id="1.20.58.2180">
    <property type="match status" value="1"/>
</dbReference>